<dbReference type="InterPro" id="IPR044068">
    <property type="entry name" value="CB"/>
</dbReference>
<dbReference type="EMBL" id="JACHJT010000001">
    <property type="protein sequence ID" value="MBB4931420.1"/>
    <property type="molecule type" value="Genomic_DNA"/>
</dbReference>
<comment type="similarity">
    <text evidence="1">Belongs to the 'phage' integrase family.</text>
</comment>
<evidence type="ECO:0000256" key="1">
    <source>
        <dbReference type="ARBA" id="ARBA00008857"/>
    </source>
</evidence>
<dbReference type="Pfam" id="PF00589">
    <property type="entry name" value="Phage_integrase"/>
    <property type="match status" value="1"/>
</dbReference>
<dbReference type="RefSeq" id="WP_184577562.1">
    <property type="nucleotide sequence ID" value="NZ_JACHJT010000001.1"/>
</dbReference>
<dbReference type="PANTHER" id="PTHR30349:SF64">
    <property type="entry name" value="PROPHAGE INTEGRASE INTD-RELATED"/>
    <property type="match status" value="1"/>
</dbReference>
<feature type="domain" description="Core-binding (CB)" evidence="6">
    <location>
        <begin position="63"/>
        <end position="158"/>
    </location>
</feature>
<dbReference type="Gene3D" id="1.10.150.130">
    <property type="match status" value="1"/>
</dbReference>
<comment type="caution">
    <text evidence="7">The sequence shown here is derived from an EMBL/GenBank/DDBJ whole genome shotgun (WGS) entry which is preliminary data.</text>
</comment>
<dbReference type="Pfam" id="PF13102">
    <property type="entry name" value="Phage_int_SAM_5"/>
    <property type="match status" value="1"/>
</dbReference>
<evidence type="ECO:0000313" key="8">
    <source>
        <dbReference type="Proteomes" id="UP000523007"/>
    </source>
</evidence>
<evidence type="ECO:0000256" key="3">
    <source>
        <dbReference type="ARBA" id="ARBA00023172"/>
    </source>
</evidence>
<sequence length="392" mass="43507">MADSIKKIKLKDGTVRYRTVVDAGTDPATGKRRQLTITRDKKTDVINERARIQNQRSTGALVLPTKTTVDEWLDTWLASATRDVEAATAANYHDAVRPVRTHLGKARLQALTEEDVESLIDWMLTAGRVRGGKPGTGLGIRSVRLTLGRLRTALNEAVRRGLVVRNVAEHVKIPRAAREAAKQAEEQRTPWTEEEVKVFLAGVNEDRLYAAMLLLLLGLRPAEVCGLRWAQDFDLEAETIWVQKTRTLVEGEVIEKDTKSASGKRKLPLPGVVVDALKAFRTRQKAERLAAGEGYEASGRVVVDELGRAVKTDWLRRRFYKLSEQTGVRRVRPYDARHACLTWMASAGVADVVVSAWAGHADLSFTKKVYVHPNEGHLRAGADHMQSVLGSA</sequence>
<dbReference type="InterPro" id="IPR011010">
    <property type="entry name" value="DNA_brk_join_enz"/>
</dbReference>
<dbReference type="GO" id="GO:0003677">
    <property type="term" value="F:DNA binding"/>
    <property type="evidence" value="ECO:0007669"/>
    <property type="project" value="UniProtKB-UniRule"/>
</dbReference>
<evidence type="ECO:0000256" key="2">
    <source>
        <dbReference type="ARBA" id="ARBA00023125"/>
    </source>
</evidence>
<evidence type="ECO:0000259" key="5">
    <source>
        <dbReference type="PROSITE" id="PS51898"/>
    </source>
</evidence>
<protein>
    <submittedName>
        <fullName evidence="7">Integrase</fullName>
    </submittedName>
</protein>
<dbReference type="CDD" id="cd01189">
    <property type="entry name" value="INT_ICEBs1_C_like"/>
    <property type="match status" value="1"/>
</dbReference>
<gene>
    <name evidence="7" type="ORF">F4561_002240</name>
</gene>
<keyword evidence="8" id="KW-1185">Reference proteome</keyword>
<dbReference type="InterPro" id="IPR013762">
    <property type="entry name" value="Integrase-like_cat_sf"/>
</dbReference>
<dbReference type="SUPFAM" id="SSF56349">
    <property type="entry name" value="DNA breaking-rejoining enzymes"/>
    <property type="match status" value="1"/>
</dbReference>
<dbReference type="PROSITE" id="PS51900">
    <property type="entry name" value="CB"/>
    <property type="match status" value="1"/>
</dbReference>
<dbReference type="PANTHER" id="PTHR30349">
    <property type="entry name" value="PHAGE INTEGRASE-RELATED"/>
    <property type="match status" value="1"/>
</dbReference>
<keyword evidence="2 4" id="KW-0238">DNA-binding</keyword>
<dbReference type="GO" id="GO:0015074">
    <property type="term" value="P:DNA integration"/>
    <property type="evidence" value="ECO:0007669"/>
    <property type="project" value="InterPro"/>
</dbReference>
<evidence type="ECO:0000259" key="6">
    <source>
        <dbReference type="PROSITE" id="PS51900"/>
    </source>
</evidence>
<evidence type="ECO:0000313" key="7">
    <source>
        <dbReference type="EMBL" id="MBB4931420.1"/>
    </source>
</evidence>
<feature type="domain" description="Tyr recombinase" evidence="5">
    <location>
        <begin position="186"/>
        <end position="383"/>
    </location>
</feature>
<evidence type="ECO:0000256" key="4">
    <source>
        <dbReference type="PROSITE-ProRule" id="PRU01248"/>
    </source>
</evidence>
<dbReference type="GO" id="GO:0006310">
    <property type="term" value="P:DNA recombination"/>
    <property type="evidence" value="ECO:0007669"/>
    <property type="project" value="UniProtKB-KW"/>
</dbReference>
<proteinExistence type="inferred from homology"/>
<name>A0A7W7RG95_9ACTN</name>
<dbReference type="Proteomes" id="UP000523007">
    <property type="component" value="Unassembled WGS sequence"/>
</dbReference>
<dbReference type="InterPro" id="IPR010998">
    <property type="entry name" value="Integrase_recombinase_N"/>
</dbReference>
<accession>A0A7W7RG95</accession>
<organism evidence="7 8">
    <name type="scientific">Lipingzhangella halophila</name>
    <dbReference type="NCBI Taxonomy" id="1783352"/>
    <lineage>
        <taxon>Bacteria</taxon>
        <taxon>Bacillati</taxon>
        <taxon>Actinomycetota</taxon>
        <taxon>Actinomycetes</taxon>
        <taxon>Streptosporangiales</taxon>
        <taxon>Nocardiopsidaceae</taxon>
        <taxon>Lipingzhangella</taxon>
    </lineage>
</organism>
<dbReference type="InterPro" id="IPR050090">
    <property type="entry name" value="Tyrosine_recombinase_XerCD"/>
</dbReference>
<keyword evidence="3" id="KW-0233">DNA recombination</keyword>
<reference evidence="7 8" key="1">
    <citation type="submission" date="2020-08" db="EMBL/GenBank/DDBJ databases">
        <title>Sequencing the genomes of 1000 actinobacteria strains.</title>
        <authorList>
            <person name="Klenk H.-P."/>
        </authorList>
    </citation>
    <scope>NUCLEOTIDE SEQUENCE [LARGE SCALE GENOMIC DNA]</scope>
    <source>
        <strain evidence="7 8">DSM 102030</strain>
    </source>
</reference>
<dbReference type="InterPro" id="IPR025269">
    <property type="entry name" value="SAM-like_dom"/>
</dbReference>
<dbReference type="InterPro" id="IPR002104">
    <property type="entry name" value="Integrase_catalytic"/>
</dbReference>
<dbReference type="Gene3D" id="1.10.443.10">
    <property type="entry name" value="Intergrase catalytic core"/>
    <property type="match status" value="1"/>
</dbReference>
<dbReference type="AlphaFoldDB" id="A0A7W7RG95"/>
<dbReference type="PROSITE" id="PS51898">
    <property type="entry name" value="TYR_RECOMBINASE"/>
    <property type="match status" value="1"/>
</dbReference>